<reference evidence="1 2" key="1">
    <citation type="submission" date="2013-05" db="EMBL/GenBank/DDBJ databases">
        <title>Draft genome of the parasitic nematode Anyclostoma ceylanicum.</title>
        <authorList>
            <person name="Mitreva M."/>
        </authorList>
    </citation>
    <scope>NUCLEOTIDE SEQUENCE [LARGE SCALE GENOMIC DNA]</scope>
</reference>
<evidence type="ECO:0000313" key="1">
    <source>
        <dbReference type="EMBL" id="EPB69904.1"/>
    </source>
</evidence>
<keyword evidence="2" id="KW-1185">Reference proteome</keyword>
<gene>
    <name evidence="1" type="ORF">ANCCEY_10995</name>
</gene>
<protein>
    <recommendedName>
        <fullName evidence="3">C2H2-type domain-containing protein</fullName>
    </recommendedName>
</protein>
<dbReference type="Proteomes" id="UP000054495">
    <property type="component" value="Unassembled WGS sequence"/>
</dbReference>
<dbReference type="AlphaFoldDB" id="A0A0D6LDE9"/>
<name>A0A0D6LDE9_9BILA</name>
<evidence type="ECO:0008006" key="3">
    <source>
        <dbReference type="Google" id="ProtNLM"/>
    </source>
</evidence>
<accession>A0A0D6LDE9</accession>
<organism evidence="1 2">
    <name type="scientific">Ancylostoma ceylanicum</name>
    <dbReference type="NCBI Taxonomy" id="53326"/>
    <lineage>
        <taxon>Eukaryota</taxon>
        <taxon>Metazoa</taxon>
        <taxon>Ecdysozoa</taxon>
        <taxon>Nematoda</taxon>
        <taxon>Chromadorea</taxon>
        <taxon>Rhabditida</taxon>
        <taxon>Rhabditina</taxon>
        <taxon>Rhabditomorpha</taxon>
        <taxon>Strongyloidea</taxon>
        <taxon>Ancylostomatidae</taxon>
        <taxon>Ancylostomatinae</taxon>
        <taxon>Ancylostoma</taxon>
    </lineage>
</organism>
<sequence>MCKVLQMVTVIRSKEKKPKRVTCSTCNTSFWLVVHIHIHLSIPCDILTC</sequence>
<dbReference type="EMBL" id="KE125242">
    <property type="protein sequence ID" value="EPB69904.1"/>
    <property type="molecule type" value="Genomic_DNA"/>
</dbReference>
<proteinExistence type="predicted"/>
<evidence type="ECO:0000313" key="2">
    <source>
        <dbReference type="Proteomes" id="UP000054495"/>
    </source>
</evidence>